<dbReference type="PANTHER" id="PTHR42794:SF1">
    <property type="entry name" value="HEMIN IMPORT ATP-BINDING PROTEIN HMUV"/>
    <property type="match status" value="1"/>
</dbReference>
<dbReference type="GO" id="GO:0016887">
    <property type="term" value="F:ATP hydrolysis activity"/>
    <property type="evidence" value="ECO:0007669"/>
    <property type="project" value="InterPro"/>
</dbReference>
<evidence type="ECO:0000256" key="2">
    <source>
        <dbReference type="ARBA" id="ARBA00022448"/>
    </source>
</evidence>
<keyword evidence="5" id="KW-1278">Translocase</keyword>
<dbReference type="SMART" id="SM00382">
    <property type="entry name" value="AAA"/>
    <property type="match status" value="1"/>
</dbReference>
<dbReference type="EMBL" id="BKAJ01000066">
    <property type="protein sequence ID" value="GEP56498.1"/>
    <property type="molecule type" value="Genomic_DNA"/>
</dbReference>
<dbReference type="InterPro" id="IPR017871">
    <property type="entry name" value="ABC_transporter-like_CS"/>
</dbReference>
<dbReference type="CDD" id="cd03214">
    <property type="entry name" value="ABC_Iron-Siderophores_B12_Hemin"/>
    <property type="match status" value="1"/>
</dbReference>
<feature type="domain" description="ABC transporter" evidence="7">
    <location>
        <begin position="4"/>
        <end position="240"/>
    </location>
</feature>
<dbReference type="RefSeq" id="WP_147150584.1">
    <property type="nucleotide sequence ID" value="NZ_BKAJ01000066.1"/>
</dbReference>
<comment type="function">
    <text evidence="6">Part of the ABC transporter complex HmuTUV involved in hemin import. Responsible for energy coupling to the transport system.</text>
</comment>
<organism evidence="8 9">
    <name type="scientific">Reyranella soli</name>
    <dbReference type="NCBI Taxonomy" id="1230389"/>
    <lineage>
        <taxon>Bacteria</taxon>
        <taxon>Pseudomonadati</taxon>
        <taxon>Pseudomonadota</taxon>
        <taxon>Alphaproteobacteria</taxon>
        <taxon>Hyphomicrobiales</taxon>
        <taxon>Reyranellaceae</taxon>
        <taxon>Reyranella</taxon>
    </lineage>
</organism>
<comment type="similarity">
    <text evidence="1">Belongs to the ABC transporter superfamily.</text>
</comment>
<dbReference type="InterPro" id="IPR003439">
    <property type="entry name" value="ABC_transporter-like_ATP-bd"/>
</dbReference>
<dbReference type="GO" id="GO:0005524">
    <property type="term" value="F:ATP binding"/>
    <property type="evidence" value="ECO:0007669"/>
    <property type="project" value="UniProtKB-KW"/>
</dbReference>
<accession>A0A512NC26</accession>
<keyword evidence="3" id="KW-0547">Nucleotide-binding</keyword>
<dbReference type="PROSITE" id="PS00211">
    <property type="entry name" value="ABC_TRANSPORTER_1"/>
    <property type="match status" value="1"/>
</dbReference>
<dbReference type="SUPFAM" id="SSF52540">
    <property type="entry name" value="P-loop containing nucleoside triphosphate hydrolases"/>
    <property type="match status" value="1"/>
</dbReference>
<comment type="caution">
    <text evidence="8">The sequence shown here is derived from an EMBL/GenBank/DDBJ whole genome shotgun (WGS) entry which is preliminary data.</text>
</comment>
<dbReference type="InterPro" id="IPR027417">
    <property type="entry name" value="P-loop_NTPase"/>
</dbReference>
<dbReference type="PANTHER" id="PTHR42794">
    <property type="entry name" value="HEMIN IMPORT ATP-BINDING PROTEIN HMUV"/>
    <property type="match status" value="1"/>
</dbReference>
<dbReference type="InterPro" id="IPR003593">
    <property type="entry name" value="AAA+_ATPase"/>
</dbReference>
<evidence type="ECO:0000256" key="5">
    <source>
        <dbReference type="ARBA" id="ARBA00022967"/>
    </source>
</evidence>
<keyword evidence="4" id="KW-0067">ATP-binding</keyword>
<evidence type="ECO:0000259" key="7">
    <source>
        <dbReference type="PROSITE" id="PS50893"/>
    </source>
</evidence>
<evidence type="ECO:0000313" key="9">
    <source>
        <dbReference type="Proteomes" id="UP000321058"/>
    </source>
</evidence>
<gene>
    <name evidence="8" type="ORF">RSO01_36640</name>
</gene>
<evidence type="ECO:0000256" key="6">
    <source>
        <dbReference type="ARBA" id="ARBA00037066"/>
    </source>
</evidence>
<evidence type="ECO:0000256" key="4">
    <source>
        <dbReference type="ARBA" id="ARBA00022840"/>
    </source>
</evidence>
<proteinExistence type="inferred from homology"/>
<dbReference type="OrthoDB" id="9810077at2"/>
<evidence type="ECO:0000256" key="3">
    <source>
        <dbReference type="ARBA" id="ARBA00022741"/>
    </source>
</evidence>
<evidence type="ECO:0000313" key="8">
    <source>
        <dbReference type="EMBL" id="GEP56498.1"/>
    </source>
</evidence>
<protein>
    <submittedName>
        <fullName evidence="8">ABC transporter</fullName>
    </submittedName>
</protein>
<dbReference type="PROSITE" id="PS50893">
    <property type="entry name" value="ABC_TRANSPORTER_2"/>
    <property type="match status" value="1"/>
</dbReference>
<dbReference type="Proteomes" id="UP000321058">
    <property type="component" value="Unassembled WGS sequence"/>
</dbReference>
<dbReference type="AlphaFoldDB" id="A0A512NC26"/>
<dbReference type="Gene3D" id="3.40.50.300">
    <property type="entry name" value="P-loop containing nucleotide triphosphate hydrolases"/>
    <property type="match status" value="1"/>
</dbReference>
<evidence type="ECO:0000256" key="1">
    <source>
        <dbReference type="ARBA" id="ARBA00005417"/>
    </source>
</evidence>
<keyword evidence="2" id="KW-0813">Transport</keyword>
<sequence length="259" mass="26979">MSTLAARALVCRRGTRTVLESIDVAFVADQVTAIVGPNGSGKTTLLRHLAGLDRPAAGRVELDGIPTGGLGAGVRARRIAYLPQGASAYWPLFGRDLVALGRLPHGANLERPLAAQDAEAVERALRRVDGLAFADRTIDALSQGERARMMLARALATEADVLLADEPVASLDPAYALDATAVLRAEAARGGCVVVSLHDLGLAARFADRVIVLANGRVAADGPPDEALRPAVIDAAYGVGFRTVVLDGVTQPVAWSRGP</sequence>
<keyword evidence="9" id="KW-1185">Reference proteome</keyword>
<reference evidence="8 9" key="1">
    <citation type="submission" date="2019-07" db="EMBL/GenBank/DDBJ databases">
        <title>Whole genome shotgun sequence of Reyranella soli NBRC 108950.</title>
        <authorList>
            <person name="Hosoyama A."/>
            <person name="Uohara A."/>
            <person name="Ohji S."/>
            <person name="Ichikawa N."/>
        </authorList>
    </citation>
    <scope>NUCLEOTIDE SEQUENCE [LARGE SCALE GENOMIC DNA]</scope>
    <source>
        <strain evidence="8 9">NBRC 108950</strain>
    </source>
</reference>
<name>A0A512NC26_9HYPH</name>
<dbReference type="Pfam" id="PF00005">
    <property type="entry name" value="ABC_tran"/>
    <property type="match status" value="1"/>
</dbReference>